<dbReference type="RefSeq" id="WP_346824683.1">
    <property type="nucleotide sequence ID" value="NZ_JBDKWZ010000030.1"/>
</dbReference>
<evidence type="ECO:0008006" key="3">
    <source>
        <dbReference type="Google" id="ProtNLM"/>
    </source>
</evidence>
<protein>
    <recommendedName>
        <fullName evidence="3">Tetratricopeptide repeat protein</fullName>
    </recommendedName>
</protein>
<dbReference type="EMBL" id="JBDKWZ010000030">
    <property type="protein sequence ID" value="MEN7551907.1"/>
    <property type="molecule type" value="Genomic_DNA"/>
</dbReference>
<evidence type="ECO:0000313" key="2">
    <source>
        <dbReference type="Proteomes" id="UP001403385"/>
    </source>
</evidence>
<keyword evidence="2" id="KW-1185">Reference proteome</keyword>
<reference evidence="1 2" key="1">
    <citation type="submission" date="2024-04" db="EMBL/GenBank/DDBJ databases">
        <title>Novel genus in family Flammeovirgaceae.</title>
        <authorList>
            <person name="Nguyen T.H."/>
            <person name="Vuong T.Q."/>
            <person name="Le H."/>
            <person name="Kim S.-G."/>
        </authorList>
    </citation>
    <scope>NUCLEOTIDE SEQUENCE [LARGE SCALE GENOMIC DNA]</scope>
    <source>
        <strain evidence="1 2">JCM 23209</strain>
    </source>
</reference>
<gene>
    <name evidence="1" type="ORF">AAG747_28595</name>
</gene>
<organism evidence="1 2">
    <name type="scientific">Rapidithrix thailandica</name>
    <dbReference type="NCBI Taxonomy" id="413964"/>
    <lineage>
        <taxon>Bacteria</taxon>
        <taxon>Pseudomonadati</taxon>
        <taxon>Bacteroidota</taxon>
        <taxon>Cytophagia</taxon>
        <taxon>Cytophagales</taxon>
        <taxon>Flammeovirgaceae</taxon>
        <taxon>Rapidithrix</taxon>
    </lineage>
</organism>
<sequence>MTSTFEDIYEKLEQALCEDALDKSKVILDSIKEELVSVQASESSEEEFYKQYLLGLSWYYDPDESEIRSKKIIEYFKNALAIKGFDNYTLYYFGCHLFDEKKYASAREYFERIDFGYQENLEQSWRTLKVSELVLCCNLYLARDAKDILQYRTEAQSVLKAYNSREPDEVANPDEIINCLKIVNEVLATAGLAPIGIE</sequence>
<dbReference type="AlphaFoldDB" id="A0AAW9S416"/>
<accession>A0AAW9S416</accession>
<comment type="caution">
    <text evidence="1">The sequence shown here is derived from an EMBL/GenBank/DDBJ whole genome shotgun (WGS) entry which is preliminary data.</text>
</comment>
<dbReference type="Proteomes" id="UP001403385">
    <property type="component" value="Unassembled WGS sequence"/>
</dbReference>
<evidence type="ECO:0000313" key="1">
    <source>
        <dbReference type="EMBL" id="MEN7551907.1"/>
    </source>
</evidence>
<name>A0AAW9S416_9BACT</name>
<proteinExistence type="predicted"/>